<feature type="compositionally biased region" description="Basic and acidic residues" evidence="1">
    <location>
        <begin position="50"/>
        <end position="75"/>
    </location>
</feature>
<dbReference type="Gene3D" id="3.30.565.10">
    <property type="entry name" value="Histidine kinase-like ATPase, C-terminal domain"/>
    <property type="match status" value="1"/>
</dbReference>
<reference evidence="2 3" key="1">
    <citation type="submission" date="2020-08" db="EMBL/GenBank/DDBJ databases">
        <title>Genomic Encyclopedia of Type Strains, Phase IV (KMG-IV): sequencing the most valuable type-strain genomes for metagenomic binning, comparative biology and taxonomic classification.</title>
        <authorList>
            <person name="Goeker M."/>
        </authorList>
    </citation>
    <scope>NUCLEOTIDE SEQUENCE [LARGE SCALE GENOMIC DNA]</scope>
    <source>
        <strain evidence="2 3">DSM 26189</strain>
    </source>
</reference>
<dbReference type="SUPFAM" id="SSF55874">
    <property type="entry name" value="ATPase domain of HSP90 chaperone/DNA topoisomerase II/histidine kinase"/>
    <property type="match status" value="1"/>
</dbReference>
<gene>
    <name evidence="2" type="ORF">GGR43_004348</name>
</gene>
<dbReference type="InterPro" id="IPR036890">
    <property type="entry name" value="HATPase_C_sf"/>
</dbReference>
<organism evidence="2 3">
    <name type="scientific">Sphingobium jiangsuense</name>
    <dbReference type="NCBI Taxonomy" id="870476"/>
    <lineage>
        <taxon>Bacteria</taxon>
        <taxon>Pseudomonadati</taxon>
        <taxon>Pseudomonadota</taxon>
        <taxon>Alphaproteobacteria</taxon>
        <taxon>Sphingomonadales</taxon>
        <taxon>Sphingomonadaceae</taxon>
        <taxon>Sphingobium</taxon>
    </lineage>
</organism>
<sequence>MTVIGWTDAVDAAWVETEDSYELCFDWDFVPDWIARHIDWSDPGCPTIRSEGECPADRSGGHGGEEEAGGCDKDVAANPEAPMTFPAMINTTVGQSLLTKIGRFFNGSVLDVLAETLQNGRRAGATRIDIARIEKDGQAALRIRDDGRGIADPAKFLTLGDSGWDKDIARSEDPAGMGIFSLAGRHVTVRSHAAELGAAWQATITPDAWESGKLIDVIPAALDKGTEIEIDLPEAWAKALEQAMKDAARFCPVPVWFDGERQAQEAFLREAARVEEWNGCRIGIFVDKYHIHRELVRINFHGVTVPCRLPHIVDADGGRGWYAKVDIVDAPDLQLVLPARKEMVQNAALDALREACETAIFRTIAREGHHRLSFAHWQRAKALGVMLPDVAPWLSAWTPRTAEADTILSGERVAGEPMILLPAYHAHIEQCIGRVLAAGQPLEATPVHPVDEFAGYGWYDALPRVLGCSFRVERSQDNVFDYAADAQIPPDLQSGRVDAITLELAVRIADDPDTPAEIFWLPADLLIVPADCWTGLEEVFVLMSADCAITPFELAYLLEAACFSPSEDCGADSYHTQQAAFEMQARFVANMLLLGEDAAIIERVREAMWEHVSWLIPKDRAVTVRAAGSLVEAAFADNDDAPPCVAVQ</sequence>
<proteinExistence type="predicted"/>
<comment type="caution">
    <text evidence="2">The sequence shown here is derived from an EMBL/GenBank/DDBJ whole genome shotgun (WGS) entry which is preliminary data.</text>
</comment>
<dbReference type="EMBL" id="JACIDT010000028">
    <property type="protein sequence ID" value="MBB3928603.1"/>
    <property type="molecule type" value="Genomic_DNA"/>
</dbReference>
<protein>
    <recommendedName>
        <fullName evidence="4">ATP-binding protein</fullName>
    </recommendedName>
</protein>
<dbReference type="Proteomes" id="UP000571950">
    <property type="component" value="Unassembled WGS sequence"/>
</dbReference>
<accession>A0A7W6FS25</accession>
<evidence type="ECO:0000256" key="1">
    <source>
        <dbReference type="SAM" id="MobiDB-lite"/>
    </source>
</evidence>
<evidence type="ECO:0000313" key="2">
    <source>
        <dbReference type="EMBL" id="MBB3928603.1"/>
    </source>
</evidence>
<dbReference type="RefSeq" id="WP_246343973.1">
    <property type="nucleotide sequence ID" value="NZ_BSPS01000041.1"/>
</dbReference>
<evidence type="ECO:0000313" key="3">
    <source>
        <dbReference type="Proteomes" id="UP000571950"/>
    </source>
</evidence>
<dbReference type="AlphaFoldDB" id="A0A7W6FS25"/>
<keyword evidence="3" id="KW-1185">Reference proteome</keyword>
<feature type="region of interest" description="Disordered" evidence="1">
    <location>
        <begin position="49"/>
        <end position="77"/>
    </location>
</feature>
<name>A0A7W6FS25_9SPHN</name>
<evidence type="ECO:0008006" key="4">
    <source>
        <dbReference type="Google" id="ProtNLM"/>
    </source>
</evidence>